<dbReference type="InterPro" id="IPR001647">
    <property type="entry name" value="HTH_TetR"/>
</dbReference>
<proteinExistence type="predicted"/>
<gene>
    <name evidence="6" type="ORF">GCM10011507_30950</name>
</gene>
<dbReference type="InterPro" id="IPR036271">
    <property type="entry name" value="Tet_transcr_reg_TetR-rel_C_sf"/>
</dbReference>
<dbReference type="AlphaFoldDB" id="A0A916W8C8"/>
<reference evidence="6" key="2">
    <citation type="submission" date="2020-09" db="EMBL/GenBank/DDBJ databases">
        <authorList>
            <person name="Sun Q."/>
            <person name="Zhou Y."/>
        </authorList>
    </citation>
    <scope>NUCLEOTIDE SEQUENCE</scope>
    <source>
        <strain evidence="6">CGMCC 1.15447</strain>
    </source>
</reference>
<sequence length="197" mass="22654">MIAEQANSTTSEKIAECALRILEAEGAQAVSMRRVAGEVGVTAMAIYHHFANREALLNQVVEREFARLVDFFDRTRVEAGFEAQMLGLLDGYVDYALAHPRIFDYVFAELRPGARRFPEDFRARKSPTLTPIADTLAYWMKQKRLKRDDVWEVAMELWAHVHGYLALYRGGRFAMTEKEFRALVRRSLERLLNGLRA</sequence>
<feature type="domain" description="HTH tetR-type" evidence="5">
    <location>
        <begin position="8"/>
        <end position="68"/>
    </location>
</feature>
<dbReference type="PROSITE" id="PS50977">
    <property type="entry name" value="HTH_TETR_2"/>
    <property type="match status" value="1"/>
</dbReference>
<evidence type="ECO:0000256" key="2">
    <source>
        <dbReference type="ARBA" id="ARBA00023125"/>
    </source>
</evidence>
<evidence type="ECO:0000313" key="6">
    <source>
        <dbReference type="EMBL" id="GGA77485.1"/>
    </source>
</evidence>
<keyword evidence="7" id="KW-1185">Reference proteome</keyword>
<dbReference type="GO" id="GO:0000976">
    <property type="term" value="F:transcription cis-regulatory region binding"/>
    <property type="evidence" value="ECO:0007669"/>
    <property type="project" value="TreeGrafter"/>
</dbReference>
<keyword evidence="2 4" id="KW-0238">DNA-binding</keyword>
<feature type="DNA-binding region" description="H-T-H motif" evidence="4">
    <location>
        <begin position="31"/>
        <end position="50"/>
    </location>
</feature>
<dbReference type="Pfam" id="PF00440">
    <property type="entry name" value="TetR_N"/>
    <property type="match status" value="1"/>
</dbReference>
<dbReference type="InterPro" id="IPR050109">
    <property type="entry name" value="HTH-type_TetR-like_transc_reg"/>
</dbReference>
<dbReference type="InterPro" id="IPR025996">
    <property type="entry name" value="MT1864/Rv1816-like_C"/>
</dbReference>
<keyword evidence="1" id="KW-0805">Transcription regulation</keyword>
<dbReference type="InterPro" id="IPR009057">
    <property type="entry name" value="Homeodomain-like_sf"/>
</dbReference>
<comment type="caution">
    <text evidence="6">The sequence shown here is derived from an EMBL/GenBank/DDBJ whole genome shotgun (WGS) entry which is preliminary data.</text>
</comment>
<reference evidence="6" key="1">
    <citation type="journal article" date="2014" name="Int. J. Syst. Evol. Microbiol.">
        <title>Complete genome sequence of Corynebacterium casei LMG S-19264T (=DSM 44701T), isolated from a smear-ripened cheese.</title>
        <authorList>
            <consortium name="US DOE Joint Genome Institute (JGI-PGF)"/>
            <person name="Walter F."/>
            <person name="Albersmeier A."/>
            <person name="Kalinowski J."/>
            <person name="Ruckert C."/>
        </authorList>
    </citation>
    <scope>NUCLEOTIDE SEQUENCE</scope>
    <source>
        <strain evidence="6">CGMCC 1.15447</strain>
    </source>
</reference>
<dbReference type="SUPFAM" id="SSF48498">
    <property type="entry name" value="Tetracyclin repressor-like, C-terminal domain"/>
    <property type="match status" value="1"/>
</dbReference>
<evidence type="ECO:0000313" key="7">
    <source>
        <dbReference type="Proteomes" id="UP000648801"/>
    </source>
</evidence>
<keyword evidence="3" id="KW-0804">Transcription</keyword>
<evidence type="ECO:0000256" key="1">
    <source>
        <dbReference type="ARBA" id="ARBA00023015"/>
    </source>
</evidence>
<dbReference type="EMBL" id="BMJB01000003">
    <property type="protein sequence ID" value="GGA77485.1"/>
    <property type="molecule type" value="Genomic_DNA"/>
</dbReference>
<dbReference type="PANTHER" id="PTHR30055:SF212">
    <property type="entry name" value="TETR-FAMILY FAMILY TRANSCRIPTIONAL REGULATOR"/>
    <property type="match status" value="1"/>
</dbReference>
<evidence type="ECO:0000256" key="4">
    <source>
        <dbReference type="PROSITE-ProRule" id="PRU00335"/>
    </source>
</evidence>
<organism evidence="6 7">
    <name type="scientific">Edaphobacter acidisoli</name>
    <dbReference type="NCBI Taxonomy" id="2040573"/>
    <lineage>
        <taxon>Bacteria</taxon>
        <taxon>Pseudomonadati</taxon>
        <taxon>Acidobacteriota</taxon>
        <taxon>Terriglobia</taxon>
        <taxon>Terriglobales</taxon>
        <taxon>Acidobacteriaceae</taxon>
        <taxon>Edaphobacter</taxon>
    </lineage>
</organism>
<protein>
    <recommendedName>
        <fullName evidence="5">HTH tetR-type domain-containing protein</fullName>
    </recommendedName>
</protein>
<dbReference type="SUPFAM" id="SSF46689">
    <property type="entry name" value="Homeodomain-like"/>
    <property type="match status" value="1"/>
</dbReference>
<dbReference type="GO" id="GO:0003700">
    <property type="term" value="F:DNA-binding transcription factor activity"/>
    <property type="evidence" value="ECO:0007669"/>
    <property type="project" value="TreeGrafter"/>
</dbReference>
<evidence type="ECO:0000256" key="3">
    <source>
        <dbReference type="ARBA" id="ARBA00023163"/>
    </source>
</evidence>
<name>A0A916W8C8_9BACT</name>
<dbReference type="Proteomes" id="UP000648801">
    <property type="component" value="Unassembled WGS sequence"/>
</dbReference>
<dbReference type="PRINTS" id="PR00455">
    <property type="entry name" value="HTHTETR"/>
</dbReference>
<dbReference type="PANTHER" id="PTHR30055">
    <property type="entry name" value="HTH-TYPE TRANSCRIPTIONAL REGULATOR RUTR"/>
    <property type="match status" value="1"/>
</dbReference>
<dbReference type="Pfam" id="PF13305">
    <property type="entry name" value="TetR_C_33"/>
    <property type="match status" value="1"/>
</dbReference>
<accession>A0A916W8C8</accession>
<dbReference type="Gene3D" id="1.10.357.10">
    <property type="entry name" value="Tetracycline Repressor, domain 2"/>
    <property type="match status" value="1"/>
</dbReference>
<dbReference type="RefSeq" id="WP_188760444.1">
    <property type="nucleotide sequence ID" value="NZ_BMJB01000003.1"/>
</dbReference>
<evidence type="ECO:0000259" key="5">
    <source>
        <dbReference type="PROSITE" id="PS50977"/>
    </source>
</evidence>